<feature type="region of interest" description="Disordered" evidence="3">
    <location>
        <begin position="298"/>
        <end position="363"/>
    </location>
</feature>
<keyword evidence="1" id="KW-0677">Repeat</keyword>
<dbReference type="InterPro" id="IPR011990">
    <property type="entry name" value="TPR-like_helical_dom_sf"/>
</dbReference>
<dbReference type="PANTHER" id="PTHR45641">
    <property type="entry name" value="TETRATRICOPEPTIDE REPEAT PROTEIN (AFU_ORTHOLOGUE AFUA_6G03870)"/>
    <property type="match status" value="1"/>
</dbReference>
<dbReference type="InterPro" id="IPR029058">
    <property type="entry name" value="AB_hydrolase_fold"/>
</dbReference>
<evidence type="ECO:0000256" key="2">
    <source>
        <dbReference type="ARBA" id="ARBA00022803"/>
    </source>
</evidence>
<dbReference type="VEuPathDB" id="FungiDB:F503_06851"/>
<dbReference type="SUPFAM" id="SSF53474">
    <property type="entry name" value="alpha/beta-Hydrolases"/>
    <property type="match status" value="1"/>
</dbReference>
<feature type="compositionally biased region" description="Low complexity" evidence="3">
    <location>
        <begin position="342"/>
        <end position="355"/>
    </location>
</feature>
<dbReference type="AlphaFoldDB" id="S3D6N9"/>
<dbReference type="SUPFAM" id="SSF52540">
    <property type="entry name" value="P-loop containing nucleoside triphosphate hydrolases"/>
    <property type="match status" value="1"/>
</dbReference>
<dbReference type="InterPro" id="IPR002182">
    <property type="entry name" value="NB-ARC"/>
</dbReference>
<proteinExistence type="predicted"/>
<dbReference type="GO" id="GO:0043531">
    <property type="term" value="F:ADP binding"/>
    <property type="evidence" value="ECO:0007669"/>
    <property type="project" value="InterPro"/>
</dbReference>
<keyword evidence="2" id="KW-0802">TPR repeat</keyword>
<evidence type="ECO:0000259" key="4">
    <source>
        <dbReference type="SMART" id="SM00382"/>
    </source>
</evidence>
<feature type="domain" description="AAA+ ATPase" evidence="4">
    <location>
        <begin position="427"/>
        <end position="564"/>
    </location>
</feature>
<dbReference type="OMA" id="ICESSTH"/>
<dbReference type="HOGENOM" id="CLU_275346_0_0_1"/>
<evidence type="ECO:0000256" key="3">
    <source>
        <dbReference type="SAM" id="MobiDB-lite"/>
    </source>
</evidence>
<dbReference type="EMBL" id="KE148147">
    <property type="protein sequence ID" value="EPE09075.1"/>
    <property type="molecule type" value="Genomic_DNA"/>
</dbReference>
<evidence type="ECO:0000313" key="5">
    <source>
        <dbReference type="EMBL" id="EPE09075.1"/>
    </source>
</evidence>
<organism evidence="5 6">
    <name type="scientific">Ophiostoma piceae (strain UAMH 11346)</name>
    <name type="common">Sap stain fungus</name>
    <dbReference type="NCBI Taxonomy" id="1262450"/>
    <lineage>
        <taxon>Eukaryota</taxon>
        <taxon>Fungi</taxon>
        <taxon>Dikarya</taxon>
        <taxon>Ascomycota</taxon>
        <taxon>Pezizomycotina</taxon>
        <taxon>Sordariomycetes</taxon>
        <taxon>Sordariomycetidae</taxon>
        <taxon>Ophiostomatales</taxon>
        <taxon>Ophiostomataceae</taxon>
        <taxon>Ophiostoma</taxon>
    </lineage>
</organism>
<evidence type="ECO:0000313" key="6">
    <source>
        <dbReference type="Proteomes" id="UP000016923"/>
    </source>
</evidence>
<dbReference type="Proteomes" id="UP000016923">
    <property type="component" value="Unassembled WGS sequence"/>
</dbReference>
<protein>
    <submittedName>
        <fullName evidence="5">Pfs domain-containing protein</fullName>
    </submittedName>
</protein>
<accession>S3D6N9</accession>
<dbReference type="Gene3D" id="3.40.50.1820">
    <property type="entry name" value="alpha/beta hydrolase"/>
    <property type="match status" value="1"/>
</dbReference>
<feature type="compositionally biased region" description="Basic and acidic residues" evidence="3">
    <location>
        <begin position="1126"/>
        <end position="1141"/>
    </location>
</feature>
<dbReference type="InterPro" id="IPR003593">
    <property type="entry name" value="AAA+_ATPase"/>
</dbReference>
<dbReference type="PANTHER" id="PTHR45641:SF19">
    <property type="entry name" value="NEPHROCYSTIN-3"/>
    <property type="match status" value="1"/>
</dbReference>
<dbReference type="Gene3D" id="3.40.50.300">
    <property type="entry name" value="P-loop containing nucleotide triphosphate hydrolases"/>
    <property type="match status" value="1"/>
</dbReference>
<feature type="region of interest" description="Disordered" evidence="3">
    <location>
        <begin position="1126"/>
        <end position="1147"/>
    </location>
</feature>
<dbReference type="Pfam" id="PF00931">
    <property type="entry name" value="NB-ARC"/>
    <property type="match status" value="1"/>
</dbReference>
<reference evidence="5 6" key="1">
    <citation type="journal article" date="2013" name="BMC Genomics">
        <title>The genome and transcriptome of the pine saprophyte Ophiostoma piceae, and a comparison with the bark beetle-associated pine pathogen Grosmannia clavigera.</title>
        <authorList>
            <person name="Haridas S."/>
            <person name="Wang Y."/>
            <person name="Lim L."/>
            <person name="Massoumi Alamouti S."/>
            <person name="Jackman S."/>
            <person name="Docking R."/>
            <person name="Robertson G."/>
            <person name="Birol I."/>
            <person name="Bohlmann J."/>
            <person name="Breuil C."/>
        </authorList>
    </citation>
    <scope>NUCLEOTIDE SEQUENCE [LARGE SCALE GENOMIC DNA]</scope>
    <source>
        <strain evidence="5 6">UAMH 11346</strain>
    </source>
</reference>
<evidence type="ECO:0000256" key="1">
    <source>
        <dbReference type="ARBA" id="ARBA00022737"/>
    </source>
</evidence>
<keyword evidence="6" id="KW-1185">Reference proteome</keyword>
<dbReference type="STRING" id="1262450.S3D6N9"/>
<dbReference type="OrthoDB" id="6161812at2759"/>
<dbReference type="Pfam" id="PF13424">
    <property type="entry name" value="TPR_12"/>
    <property type="match status" value="1"/>
</dbReference>
<dbReference type="SUPFAM" id="SSF48452">
    <property type="entry name" value="TPR-like"/>
    <property type="match status" value="1"/>
</dbReference>
<dbReference type="Gene3D" id="1.25.40.10">
    <property type="entry name" value="Tetratricopeptide repeat domain"/>
    <property type="match status" value="1"/>
</dbReference>
<dbReference type="InterPro" id="IPR027417">
    <property type="entry name" value="P-loop_NTPase"/>
</dbReference>
<gene>
    <name evidence="5" type="ORF">F503_06851</name>
</gene>
<dbReference type="SMART" id="SM00382">
    <property type="entry name" value="AAA"/>
    <property type="match status" value="1"/>
</dbReference>
<dbReference type="eggNOG" id="ENOG502RMUE">
    <property type="taxonomic scope" value="Eukaryota"/>
</dbReference>
<sequence length="1160" mass="130526">MSQYLSPMTTGESAGSRSSPIDASTKVIFVTVDFPATKQSPTPPWKSIQGMNKLESMLKDSFPDAVFFKPATPIHDDKKSLWDQLHSCGRQLPDLIQNKMSATTGPIVVLCHGLGGLIALQYINTHRILQQTAAFVLFGTPANFSHKKFGKAMRHCAHVEFGEQIPEKDLATCKRFLEEYTTARSILDNDLHMIQVYEGKKCSHKNRYRGRLVVDEKMASFPNQCFPNSLKICSETEHCAMPTMNFTPVVDSIRDSVTKHRLHSSPLDSSLPQDETIADINTSSSSASELQIISVEEVSTSDNASPPEPSPLTPSTSVYPEPPLSNLALNKSVRHEPPPSSPYTTLSPSTYTSPSVHHVPTLSPSRSVHHEHLLFPNQCTRHRPPSFLPSQQVQLVQFPLNPDFFGRRAILEEVHDRLCPPSYIMSGPHHLALYGQPGMGKTQLARQFVKEVANVFKYILWVDAASDTSIATGYAKYAKMLGLVSGEVESSTSSKALRDWFDTCEEPYLVVLDSATDIGEIARQRPSGKMASVLVTTVESGFVYGAGTMPGIAVDKLEDEEAIEMVLKGVPDDSKTDDDVSNREEAKKFVEHVQGTALAVSVSIAVIKEDSMKLKTFNKRFLDDDNRFICSVEDRYMSTQYDDDDCSRTLRNAIGKLLKQLDASPRLLINIMSLLHVSGIPEALFEPQNLPDDLRDERFLRDYYSYRHKSLRNLLKYGGKEGQVTFELHGVTSRIIREQMTADDQYEAMYFATKLVLCAITRPNNTVDSPQARDPKLFEAYNMHIESINKFYEERWKSDNKVAYSVSYTPVSYIPLLSYSSWLCYSCGFFANGLKHIKIAETLLEEVNRWPPKRQMPFLGKDMLDARMRLAHAHACIATEIGSFGLALQMFTLEKNIVHNADKKGIRLGDPGRHMVIFGGIANSHQGLGNHHEAIRNYELCLNGSPKEQYFVSPYSVNICRSFIVLGQIDEAERRLEELVNERELRYGPNDKRDYISGHQKYILGNVRMRQGRLEEAFLLHQSALDNWGITKGVKHHKTGDAWHKIGWHRTQRHEWDDAEAAFRAALGIYSSATHKRDQSNVHKGEIARTNFHLSRVLREMGKAKEADAAMAACLRFRKMVLEEKAKENGESLPDQDREVGNGDGLTEEDFDDLVSLWVL</sequence>
<name>S3D6N9_OPHP1</name>